<keyword evidence="2" id="KW-0802">TPR repeat</keyword>
<dbReference type="PANTHER" id="PTHR44943">
    <property type="entry name" value="CELLULOSE SYNTHASE OPERON PROTEIN C"/>
    <property type="match status" value="1"/>
</dbReference>
<dbReference type="PANTHER" id="PTHR44943:SF8">
    <property type="entry name" value="TPR REPEAT-CONTAINING PROTEIN MJ0263"/>
    <property type="match status" value="1"/>
</dbReference>
<dbReference type="InterPro" id="IPR011990">
    <property type="entry name" value="TPR-like_helical_dom_sf"/>
</dbReference>
<dbReference type="InterPro" id="IPR051685">
    <property type="entry name" value="Ycf3/AcsC/BcsC/TPR_MFPF"/>
</dbReference>
<dbReference type="SUPFAM" id="SSF48452">
    <property type="entry name" value="TPR-like"/>
    <property type="match status" value="1"/>
</dbReference>
<sequence length="464" mass="52700">MGRNRRERASSSKNKDNNTSDMSFEKLMSEGIRLEERGERFQDSGQTSGKAKKYYEQAGDMYERAHNKDPGNGDCLYNWGRTLYILAHLDDPKQTAEEKVHLLTRSIEKFKAAIAIDENNTDALYNMAQALTTKADVIFNLEANDRPIDTLNEAIEVFEKVIRLQQQELQQTGQVASSSSSVQPNNQDDSNEDEEKVTPSTLIDTLTSMSQALTSRAMMAEDLAINEECYIRAIELLEQALSLNVQSREADIQLQWASVLSHHAHSIIPSRETIHQIQRLRETALRKLNFVIETDNDNIEALCDRGDLATEYIDMLLSDPDDQKEKILELFDTAIMSFRAAVELEGVNAVIWHSIGVLYLRKAQLQFLPANVDKRALITSSVDALKRSLDIDPDDLDVYLHYAVALNYLSDANNVEVDETLRKYVQRGGDQSGFLKWKQENEDIIEEGSFNDFRNKLRQVGINV</sequence>
<feature type="region of interest" description="Disordered" evidence="3">
    <location>
        <begin position="173"/>
        <end position="200"/>
    </location>
</feature>
<proteinExistence type="predicted"/>
<name>A0A9N9C9E4_9GLOM</name>
<dbReference type="Pfam" id="PF06552">
    <property type="entry name" value="TOM20_plant"/>
    <property type="match status" value="1"/>
</dbReference>
<gene>
    <name evidence="4" type="ORF">POCULU_LOCUS7189</name>
</gene>
<protein>
    <submittedName>
        <fullName evidence="4">1190_t:CDS:1</fullName>
    </submittedName>
</protein>
<keyword evidence="1" id="KW-0677">Repeat</keyword>
<feature type="compositionally biased region" description="Basic and acidic residues" evidence="3">
    <location>
        <begin position="7"/>
        <end position="29"/>
    </location>
</feature>
<keyword evidence="5" id="KW-1185">Reference proteome</keyword>
<dbReference type="AlphaFoldDB" id="A0A9N9C9E4"/>
<evidence type="ECO:0000256" key="1">
    <source>
        <dbReference type="ARBA" id="ARBA00022737"/>
    </source>
</evidence>
<dbReference type="Proteomes" id="UP000789572">
    <property type="component" value="Unassembled WGS sequence"/>
</dbReference>
<evidence type="ECO:0000313" key="5">
    <source>
        <dbReference type="Proteomes" id="UP000789572"/>
    </source>
</evidence>
<dbReference type="Gene3D" id="1.25.40.10">
    <property type="entry name" value="Tetratricopeptide repeat domain"/>
    <property type="match status" value="2"/>
</dbReference>
<evidence type="ECO:0000256" key="3">
    <source>
        <dbReference type="SAM" id="MobiDB-lite"/>
    </source>
</evidence>
<dbReference type="EMBL" id="CAJVPJ010001542">
    <property type="protein sequence ID" value="CAG8595412.1"/>
    <property type="molecule type" value="Genomic_DNA"/>
</dbReference>
<feature type="region of interest" description="Disordered" evidence="3">
    <location>
        <begin position="1"/>
        <end position="29"/>
    </location>
</feature>
<evidence type="ECO:0000313" key="4">
    <source>
        <dbReference type="EMBL" id="CAG8595412.1"/>
    </source>
</evidence>
<reference evidence="4" key="1">
    <citation type="submission" date="2021-06" db="EMBL/GenBank/DDBJ databases">
        <authorList>
            <person name="Kallberg Y."/>
            <person name="Tangrot J."/>
            <person name="Rosling A."/>
        </authorList>
    </citation>
    <scope>NUCLEOTIDE SEQUENCE</scope>
    <source>
        <strain evidence="4">IA702</strain>
    </source>
</reference>
<accession>A0A9N9C9E4</accession>
<comment type="caution">
    <text evidence="4">The sequence shown here is derived from an EMBL/GenBank/DDBJ whole genome shotgun (WGS) entry which is preliminary data.</text>
</comment>
<organism evidence="4 5">
    <name type="scientific">Paraglomus occultum</name>
    <dbReference type="NCBI Taxonomy" id="144539"/>
    <lineage>
        <taxon>Eukaryota</taxon>
        <taxon>Fungi</taxon>
        <taxon>Fungi incertae sedis</taxon>
        <taxon>Mucoromycota</taxon>
        <taxon>Glomeromycotina</taxon>
        <taxon>Glomeromycetes</taxon>
        <taxon>Paraglomerales</taxon>
        <taxon>Paraglomeraceae</taxon>
        <taxon>Paraglomus</taxon>
    </lineage>
</organism>
<dbReference type="OrthoDB" id="5328412at2759"/>
<feature type="compositionally biased region" description="Polar residues" evidence="3">
    <location>
        <begin position="175"/>
        <end position="188"/>
    </location>
</feature>
<evidence type="ECO:0000256" key="2">
    <source>
        <dbReference type="ARBA" id="ARBA00022803"/>
    </source>
</evidence>